<evidence type="ECO:0000256" key="2">
    <source>
        <dbReference type="ARBA" id="ARBA00022475"/>
    </source>
</evidence>
<accession>A0A1G7AY05</accession>
<dbReference type="RefSeq" id="WP_090772316.1">
    <property type="nucleotide sequence ID" value="NZ_FMZH01000013.1"/>
</dbReference>
<evidence type="ECO:0000256" key="5">
    <source>
        <dbReference type="ARBA" id="ARBA00023136"/>
    </source>
</evidence>
<dbReference type="SUPFAM" id="SSF81342">
    <property type="entry name" value="Transmembrane di-heme cytochromes"/>
    <property type="match status" value="1"/>
</dbReference>
<dbReference type="GO" id="GO:0005886">
    <property type="term" value="C:plasma membrane"/>
    <property type="evidence" value="ECO:0007669"/>
    <property type="project" value="UniProtKB-SubCell"/>
</dbReference>
<protein>
    <submittedName>
        <fullName evidence="8">Ni,Fe-hydrogenase I cytochrome b subunit</fullName>
    </submittedName>
</protein>
<proteinExistence type="predicted"/>
<dbReference type="EMBL" id="FMZH01000013">
    <property type="protein sequence ID" value="SDE19758.1"/>
    <property type="molecule type" value="Genomic_DNA"/>
</dbReference>
<reference evidence="9" key="1">
    <citation type="submission" date="2016-10" db="EMBL/GenBank/DDBJ databases">
        <authorList>
            <person name="Varghese N."/>
            <person name="Submissions S."/>
        </authorList>
    </citation>
    <scope>NUCLEOTIDE SEQUENCE [LARGE SCALE GENOMIC DNA]</scope>
    <source>
        <strain evidence="9">DSM 18609</strain>
    </source>
</reference>
<keyword evidence="5 6" id="KW-0472">Membrane</keyword>
<keyword evidence="4 6" id="KW-1133">Transmembrane helix</keyword>
<comment type="subcellular location">
    <subcellularLocation>
        <location evidence="1">Cell membrane</location>
        <topology evidence="1">Multi-pass membrane protein</topology>
    </subcellularLocation>
</comment>
<evidence type="ECO:0000256" key="4">
    <source>
        <dbReference type="ARBA" id="ARBA00022989"/>
    </source>
</evidence>
<feature type="transmembrane region" description="Helical" evidence="6">
    <location>
        <begin position="24"/>
        <end position="47"/>
    </location>
</feature>
<dbReference type="GO" id="GO:0009055">
    <property type="term" value="F:electron transfer activity"/>
    <property type="evidence" value="ECO:0007669"/>
    <property type="project" value="InterPro"/>
</dbReference>
<dbReference type="GO" id="GO:0020037">
    <property type="term" value="F:heme binding"/>
    <property type="evidence" value="ECO:0007669"/>
    <property type="project" value="TreeGrafter"/>
</dbReference>
<feature type="transmembrane region" description="Helical" evidence="6">
    <location>
        <begin position="183"/>
        <end position="202"/>
    </location>
</feature>
<evidence type="ECO:0000313" key="9">
    <source>
        <dbReference type="Proteomes" id="UP000199455"/>
    </source>
</evidence>
<dbReference type="Proteomes" id="UP000199455">
    <property type="component" value="Unassembled WGS sequence"/>
</dbReference>
<evidence type="ECO:0000256" key="3">
    <source>
        <dbReference type="ARBA" id="ARBA00022692"/>
    </source>
</evidence>
<dbReference type="InterPro" id="IPR051542">
    <property type="entry name" value="Hydrogenase_cytochrome"/>
</dbReference>
<keyword evidence="3 6" id="KW-0812">Transmembrane</keyword>
<dbReference type="InterPro" id="IPR016174">
    <property type="entry name" value="Di-haem_cyt_TM"/>
</dbReference>
<dbReference type="InterPro" id="IPR011577">
    <property type="entry name" value="Cyt_b561_bac/Ni-Hgenase"/>
</dbReference>
<keyword evidence="2" id="KW-1003">Cell membrane</keyword>
<feature type="transmembrane region" description="Helical" evidence="6">
    <location>
        <begin position="88"/>
        <end position="109"/>
    </location>
</feature>
<feature type="domain" description="Cytochrome b561 bacterial/Ni-hydrogenase" evidence="7">
    <location>
        <begin position="17"/>
        <end position="217"/>
    </location>
</feature>
<dbReference type="Pfam" id="PF01292">
    <property type="entry name" value="Ni_hydr_CYTB"/>
    <property type="match status" value="1"/>
</dbReference>
<dbReference type="Gene3D" id="1.20.950.20">
    <property type="entry name" value="Transmembrane di-heme cytochromes, Chain C"/>
    <property type="match status" value="1"/>
</dbReference>
<keyword evidence="9" id="KW-1185">Reference proteome</keyword>
<feature type="transmembrane region" description="Helical" evidence="6">
    <location>
        <begin position="138"/>
        <end position="163"/>
    </location>
</feature>
<evidence type="ECO:0000313" key="8">
    <source>
        <dbReference type="EMBL" id="SDE19758.1"/>
    </source>
</evidence>
<dbReference type="STRING" id="390242.SAMN04488024_11398"/>
<evidence type="ECO:0000256" key="1">
    <source>
        <dbReference type="ARBA" id="ARBA00004651"/>
    </source>
</evidence>
<dbReference type="GO" id="GO:0022904">
    <property type="term" value="P:respiratory electron transport chain"/>
    <property type="evidence" value="ECO:0007669"/>
    <property type="project" value="InterPro"/>
</dbReference>
<evidence type="ECO:0000259" key="7">
    <source>
        <dbReference type="Pfam" id="PF01292"/>
    </source>
</evidence>
<dbReference type="AlphaFoldDB" id="A0A1G7AY05"/>
<dbReference type="PANTHER" id="PTHR30485">
    <property type="entry name" value="NI/FE-HYDROGENASE 1 B-TYPE CYTOCHROME SUBUNIT"/>
    <property type="match status" value="1"/>
</dbReference>
<evidence type="ECO:0000256" key="6">
    <source>
        <dbReference type="SAM" id="Phobius"/>
    </source>
</evidence>
<name>A0A1G7AY05_9SPHI</name>
<sequence length="220" mass="24993">MLDALPIILEPSGKAKRYARSTRVWHWLNLLIICGSLGTVLVNSLLFDHAQRTFVRSELANAGANVSDKQAAAVLHGLEDQVWAFHIYFGYALTVLFLFRLIAEFFLSAEQRIFPKLKRAYQNFWVLKKYRITARHELLVKGLYLVFYFLLLIMTLTGLLLAFQEQTGLSKDVNHSIKEFHGFSMYLILGFILLHIAGVILAERKDEKGMVSDMIGGGDA</sequence>
<gene>
    <name evidence="8" type="ORF">SAMN04488024_11398</name>
</gene>
<organism evidence="8 9">
    <name type="scientific">Pedobacter soli</name>
    <dbReference type="NCBI Taxonomy" id="390242"/>
    <lineage>
        <taxon>Bacteria</taxon>
        <taxon>Pseudomonadati</taxon>
        <taxon>Bacteroidota</taxon>
        <taxon>Sphingobacteriia</taxon>
        <taxon>Sphingobacteriales</taxon>
        <taxon>Sphingobacteriaceae</taxon>
        <taxon>Pedobacter</taxon>
    </lineage>
</organism>
<dbReference type="PANTHER" id="PTHR30485:SF0">
    <property type="entry name" value="NI_FE-HYDROGENASE 1 B-TYPE CYTOCHROME SUBUNIT-RELATED"/>
    <property type="match status" value="1"/>
</dbReference>